<feature type="non-terminal residue" evidence="2">
    <location>
        <position position="1"/>
    </location>
</feature>
<name>X1DWN8_9ZZZZ</name>
<accession>X1DWN8</accession>
<evidence type="ECO:0000259" key="1">
    <source>
        <dbReference type="PROSITE" id="PS50035"/>
    </source>
</evidence>
<protein>
    <recommendedName>
        <fullName evidence="1">PLD phosphodiesterase domain-containing protein</fullName>
    </recommendedName>
</protein>
<dbReference type="PANTHER" id="PTHR21248:SF22">
    <property type="entry name" value="PHOSPHOLIPASE D"/>
    <property type="match status" value="1"/>
</dbReference>
<dbReference type="GO" id="GO:0008808">
    <property type="term" value="F:cardiolipin synthase activity"/>
    <property type="evidence" value="ECO:0007669"/>
    <property type="project" value="TreeGrafter"/>
</dbReference>
<dbReference type="SMART" id="SM00155">
    <property type="entry name" value="PLDc"/>
    <property type="match status" value="1"/>
</dbReference>
<evidence type="ECO:0000313" key="2">
    <source>
        <dbReference type="EMBL" id="GAH09354.1"/>
    </source>
</evidence>
<proteinExistence type="predicted"/>
<dbReference type="GO" id="GO:0032049">
    <property type="term" value="P:cardiolipin biosynthetic process"/>
    <property type="evidence" value="ECO:0007669"/>
    <property type="project" value="UniProtKB-ARBA"/>
</dbReference>
<dbReference type="InterPro" id="IPR001736">
    <property type="entry name" value="PLipase_D/transphosphatidylase"/>
</dbReference>
<gene>
    <name evidence="2" type="ORF">S01H4_51989</name>
</gene>
<dbReference type="Pfam" id="PF13091">
    <property type="entry name" value="PLDc_2"/>
    <property type="match status" value="1"/>
</dbReference>
<dbReference type="InterPro" id="IPR025202">
    <property type="entry name" value="PLD-like_dom"/>
</dbReference>
<dbReference type="PANTHER" id="PTHR21248">
    <property type="entry name" value="CARDIOLIPIN SYNTHASE"/>
    <property type="match status" value="1"/>
</dbReference>
<dbReference type="Gene3D" id="3.30.870.10">
    <property type="entry name" value="Endonuclease Chain A"/>
    <property type="match status" value="1"/>
</dbReference>
<comment type="caution">
    <text evidence="2">The sequence shown here is derived from an EMBL/GenBank/DDBJ whole genome shotgun (WGS) entry which is preliminary data.</text>
</comment>
<dbReference type="AlphaFoldDB" id="X1DWN8"/>
<dbReference type="CDD" id="cd09159">
    <property type="entry name" value="PLDc_ybhO_like_2"/>
    <property type="match status" value="1"/>
</dbReference>
<dbReference type="GO" id="GO:0016020">
    <property type="term" value="C:membrane"/>
    <property type="evidence" value="ECO:0007669"/>
    <property type="project" value="TreeGrafter"/>
</dbReference>
<feature type="domain" description="PLD phosphodiesterase" evidence="1">
    <location>
        <begin position="69"/>
        <end position="95"/>
    </location>
</feature>
<organism evidence="2">
    <name type="scientific">marine sediment metagenome</name>
    <dbReference type="NCBI Taxonomy" id="412755"/>
    <lineage>
        <taxon>unclassified sequences</taxon>
        <taxon>metagenomes</taxon>
        <taxon>ecological metagenomes</taxon>
    </lineage>
</organism>
<reference evidence="2" key="1">
    <citation type="journal article" date="2014" name="Front. Microbiol.">
        <title>High frequency of phylogenetically diverse reductive dehalogenase-homologous genes in deep subseafloor sedimentary metagenomes.</title>
        <authorList>
            <person name="Kawai M."/>
            <person name="Futagami T."/>
            <person name="Toyoda A."/>
            <person name="Takaki Y."/>
            <person name="Nishi S."/>
            <person name="Hori S."/>
            <person name="Arai W."/>
            <person name="Tsubouchi T."/>
            <person name="Morono Y."/>
            <person name="Uchiyama I."/>
            <person name="Ito T."/>
            <person name="Fujiyama A."/>
            <person name="Inagaki F."/>
            <person name="Takami H."/>
        </authorList>
    </citation>
    <scope>NUCLEOTIDE SEQUENCE</scope>
    <source>
        <strain evidence="2">Expedition CK06-06</strain>
    </source>
</reference>
<dbReference type="SUPFAM" id="SSF56024">
    <property type="entry name" value="Phospholipase D/nuclease"/>
    <property type="match status" value="1"/>
</dbReference>
<dbReference type="EMBL" id="BART01029660">
    <property type="protein sequence ID" value="GAH09354.1"/>
    <property type="molecule type" value="Genomic_DNA"/>
</dbReference>
<sequence length="156" mass="18365">TRCKQRIWITNAYFVPDNVLLKRLRDAANNGIDVRILLPKKSDVMVMPWASSTFYYRLLKSGVKIFEYLPSMLHAKSLIIDNWALIGSSNLNHRSLLHDLEADIMLKSTESIKQLESDFLNDLTQSREVELDSWHIIRPLRQRLVGRMVLYMKYWI</sequence>
<dbReference type="PROSITE" id="PS50035">
    <property type="entry name" value="PLD"/>
    <property type="match status" value="1"/>
</dbReference>